<accession>A0A4Y8S660</accession>
<name>A0A4Y8S660_9SPHI</name>
<organism evidence="1 2">
    <name type="scientific">Mucilaginibacter psychrotolerans</name>
    <dbReference type="NCBI Taxonomy" id="1524096"/>
    <lineage>
        <taxon>Bacteria</taxon>
        <taxon>Pseudomonadati</taxon>
        <taxon>Bacteroidota</taxon>
        <taxon>Sphingobacteriia</taxon>
        <taxon>Sphingobacteriales</taxon>
        <taxon>Sphingobacteriaceae</taxon>
        <taxon>Mucilaginibacter</taxon>
    </lineage>
</organism>
<dbReference type="Proteomes" id="UP000297540">
    <property type="component" value="Unassembled WGS sequence"/>
</dbReference>
<protein>
    <submittedName>
        <fullName evidence="1">PqqD family protein</fullName>
    </submittedName>
</protein>
<dbReference type="InterPro" id="IPR008792">
    <property type="entry name" value="PQQD"/>
</dbReference>
<comment type="caution">
    <text evidence="1">The sequence shown here is derived from an EMBL/GenBank/DDBJ whole genome shotgun (WGS) entry which is preliminary data.</text>
</comment>
<evidence type="ECO:0000313" key="1">
    <source>
        <dbReference type="EMBL" id="TFF34503.1"/>
    </source>
</evidence>
<evidence type="ECO:0000313" key="2">
    <source>
        <dbReference type="Proteomes" id="UP000297540"/>
    </source>
</evidence>
<keyword evidence="2" id="KW-1185">Reference proteome</keyword>
<gene>
    <name evidence="1" type="ORF">E2R66_22075</name>
</gene>
<dbReference type="AlphaFoldDB" id="A0A4Y8S660"/>
<dbReference type="Pfam" id="PF05402">
    <property type="entry name" value="PqqD"/>
    <property type="match status" value="1"/>
</dbReference>
<sequence length="102" mass="11578">MIKISGSDKNQLTRIFEYIFYVKLKTNIATSDNGFIFNPATGDSYTSNPIAAAILTMMKAGKTDADIKLQLLDIYEVESKALERDWEDWILQLKDANLLEAR</sequence>
<dbReference type="EMBL" id="SOZE01000030">
    <property type="protein sequence ID" value="TFF34503.1"/>
    <property type="molecule type" value="Genomic_DNA"/>
</dbReference>
<reference evidence="1 2" key="1">
    <citation type="journal article" date="2017" name="Int. J. Syst. Evol. Microbiol.">
        <title>Mucilaginibacterpsychrotolerans sp. nov., isolated from peatlands.</title>
        <authorList>
            <person name="Deng Y."/>
            <person name="Shen L."/>
            <person name="Xu B."/>
            <person name="Liu Y."/>
            <person name="Gu Z."/>
            <person name="Liu H."/>
            <person name="Zhou Y."/>
        </authorList>
    </citation>
    <scope>NUCLEOTIDE SEQUENCE [LARGE SCALE GENOMIC DNA]</scope>
    <source>
        <strain evidence="1 2">NH7-4</strain>
    </source>
</reference>
<proteinExistence type="predicted"/>